<dbReference type="InterPro" id="IPR047650">
    <property type="entry name" value="Transpos_IS110"/>
</dbReference>
<reference evidence="3 4" key="1">
    <citation type="submission" date="2021-05" db="EMBL/GenBank/DDBJ databases">
        <title>The draft genome of Geobacter chapellei DSM 13688.</title>
        <authorList>
            <person name="Xu Z."/>
            <person name="Masuda Y."/>
            <person name="Itoh H."/>
            <person name="Senoo K."/>
        </authorList>
    </citation>
    <scope>NUCLEOTIDE SEQUENCE [LARGE SCALE GENOMIC DNA]</scope>
    <source>
        <strain evidence="3 4">DSM 13688</strain>
    </source>
</reference>
<dbReference type="Pfam" id="PF01548">
    <property type="entry name" value="DEDD_Tnp_IS110"/>
    <property type="match status" value="1"/>
</dbReference>
<dbReference type="EMBL" id="JAHDYS010000039">
    <property type="protein sequence ID" value="MBT1073636.1"/>
    <property type="molecule type" value="Genomic_DNA"/>
</dbReference>
<dbReference type="InterPro" id="IPR002525">
    <property type="entry name" value="Transp_IS110-like_N"/>
</dbReference>
<evidence type="ECO:0000313" key="4">
    <source>
        <dbReference type="Proteomes" id="UP000784128"/>
    </source>
</evidence>
<dbReference type="NCBIfam" id="NF033542">
    <property type="entry name" value="transpos_IS110"/>
    <property type="match status" value="1"/>
</dbReference>
<evidence type="ECO:0000259" key="1">
    <source>
        <dbReference type="Pfam" id="PF01548"/>
    </source>
</evidence>
<dbReference type="PANTHER" id="PTHR33055">
    <property type="entry name" value="TRANSPOSASE FOR INSERTION SEQUENCE ELEMENT IS1111A"/>
    <property type="match status" value="1"/>
</dbReference>
<dbReference type="PANTHER" id="PTHR33055:SF13">
    <property type="entry name" value="TRANSPOSASE"/>
    <property type="match status" value="1"/>
</dbReference>
<dbReference type="InterPro" id="IPR003346">
    <property type="entry name" value="Transposase_20"/>
</dbReference>
<comment type="caution">
    <text evidence="3">The sequence shown here is derived from an EMBL/GenBank/DDBJ whole genome shotgun (WGS) entry which is preliminary data.</text>
</comment>
<evidence type="ECO:0000259" key="2">
    <source>
        <dbReference type="Pfam" id="PF02371"/>
    </source>
</evidence>
<feature type="domain" description="Transposase IS110-like N-terminal" evidence="1">
    <location>
        <begin position="9"/>
        <end position="153"/>
    </location>
</feature>
<dbReference type="Proteomes" id="UP000784128">
    <property type="component" value="Unassembled WGS sequence"/>
</dbReference>
<evidence type="ECO:0000313" key="3">
    <source>
        <dbReference type="EMBL" id="MBT1073636.1"/>
    </source>
</evidence>
<dbReference type="RefSeq" id="WP_214301720.1">
    <property type="nucleotide sequence ID" value="NZ_JAHDYS010000039.1"/>
</dbReference>
<name>A0ABS5UDU9_9BACT</name>
<keyword evidence="4" id="KW-1185">Reference proteome</keyword>
<gene>
    <name evidence="3" type="ORF">KJB30_17815</name>
</gene>
<protein>
    <submittedName>
        <fullName evidence="3">IS110 family transposase</fullName>
    </submittedName>
</protein>
<feature type="domain" description="Transposase IS116/IS110/IS902 C-terminal" evidence="2">
    <location>
        <begin position="192"/>
        <end position="275"/>
    </location>
</feature>
<sequence>MGTNEAIVAGIDVSKETLDLCLLPSGVSQRFSNDESGCSQLARFLTDATPSRVVFESTGGLEMLAVGTLCAASLPVAVVNPRQIRDFAKACGLLAKTDKLDAKIIALFGERIAPEIRPLKDEAAQQLSALISRRRQLVDMQTAEKNRLTTAAKAVRPGVVQHIEWLEQQIDSFDDDISSFIQASPIWKAKEQILTSVKGIGPVTAATLLASMPELGTVSRHKIGALAGLCPYNRDSGKHKGKRSIWGGRAAVRSVLYMAALSAVRYNPVIKAFYERLRQAGKLHKVAITAAMRKLLVILNAMIRDNRRWNDSFYAFT</sequence>
<accession>A0ABS5UDU9</accession>
<organism evidence="3 4">
    <name type="scientific">Pelotalea chapellei</name>
    <dbReference type="NCBI Taxonomy" id="44671"/>
    <lineage>
        <taxon>Bacteria</taxon>
        <taxon>Pseudomonadati</taxon>
        <taxon>Thermodesulfobacteriota</taxon>
        <taxon>Desulfuromonadia</taxon>
        <taxon>Geobacterales</taxon>
        <taxon>Geobacteraceae</taxon>
        <taxon>Pelotalea</taxon>
    </lineage>
</organism>
<dbReference type="Pfam" id="PF02371">
    <property type="entry name" value="Transposase_20"/>
    <property type="match status" value="1"/>
</dbReference>
<proteinExistence type="predicted"/>